<accession>A0ABU0AHR0</accession>
<sequence length="131" mass="15409">MAAPKPKPKDWRNRPIDDWLVATFQQYLKDAHVERYGIDYVARNYGMEGRNMKQMLAEHGPAVLRQFIDACFAEYKPTREYPGLNFAFMFTWQKARVLPRVLAEGKREKAQEARRKGQQADVSEEDLTDWL</sequence>
<keyword evidence="3" id="KW-1185">Reference proteome</keyword>
<protein>
    <submittedName>
        <fullName evidence="2">Uncharacterized protein</fullName>
    </submittedName>
</protein>
<organism evidence="2 3">
    <name type="scientific">Cytobacillus purgationiresistens</name>
    <dbReference type="NCBI Taxonomy" id="863449"/>
    <lineage>
        <taxon>Bacteria</taxon>
        <taxon>Bacillati</taxon>
        <taxon>Bacillota</taxon>
        <taxon>Bacilli</taxon>
        <taxon>Bacillales</taxon>
        <taxon>Bacillaceae</taxon>
        <taxon>Cytobacillus</taxon>
    </lineage>
</organism>
<dbReference type="Proteomes" id="UP001238088">
    <property type="component" value="Unassembled WGS sequence"/>
</dbReference>
<gene>
    <name evidence="2" type="ORF">J2S17_002681</name>
</gene>
<feature type="region of interest" description="Disordered" evidence="1">
    <location>
        <begin position="108"/>
        <end position="131"/>
    </location>
</feature>
<evidence type="ECO:0000313" key="2">
    <source>
        <dbReference type="EMBL" id="MDQ0270796.1"/>
    </source>
</evidence>
<comment type="caution">
    <text evidence="2">The sequence shown here is derived from an EMBL/GenBank/DDBJ whole genome shotgun (WGS) entry which is preliminary data.</text>
</comment>
<evidence type="ECO:0000256" key="1">
    <source>
        <dbReference type="SAM" id="MobiDB-lite"/>
    </source>
</evidence>
<name>A0ABU0AHR0_9BACI</name>
<dbReference type="RefSeq" id="WP_307475507.1">
    <property type="nucleotide sequence ID" value="NZ_JAUSUB010000010.1"/>
</dbReference>
<dbReference type="EMBL" id="JAUSUB010000010">
    <property type="protein sequence ID" value="MDQ0270796.1"/>
    <property type="molecule type" value="Genomic_DNA"/>
</dbReference>
<proteinExistence type="predicted"/>
<reference evidence="2 3" key="1">
    <citation type="submission" date="2023-07" db="EMBL/GenBank/DDBJ databases">
        <title>Genomic Encyclopedia of Type Strains, Phase IV (KMG-IV): sequencing the most valuable type-strain genomes for metagenomic binning, comparative biology and taxonomic classification.</title>
        <authorList>
            <person name="Goeker M."/>
        </authorList>
    </citation>
    <scope>NUCLEOTIDE SEQUENCE [LARGE SCALE GENOMIC DNA]</scope>
    <source>
        <strain evidence="2 3">DSM 23494</strain>
    </source>
</reference>
<feature type="compositionally biased region" description="Acidic residues" evidence="1">
    <location>
        <begin position="122"/>
        <end position="131"/>
    </location>
</feature>
<evidence type="ECO:0000313" key="3">
    <source>
        <dbReference type="Proteomes" id="UP001238088"/>
    </source>
</evidence>